<dbReference type="SUPFAM" id="SSF144232">
    <property type="entry name" value="HIT/MYND zinc finger-like"/>
    <property type="match status" value="1"/>
</dbReference>
<dbReference type="InterPro" id="IPR012677">
    <property type="entry name" value="Nucleotide-bd_a/b_plait_sf"/>
</dbReference>
<evidence type="ECO:0000313" key="10">
    <source>
        <dbReference type="EMBL" id="KFM72965.1"/>
    </source>
</evidence>
<feature type="region of interest" description="Disordered" evidence="7">
    <location>
        <begin position="387"/>
        <end position="411"/>
    </location>
</feature>
<dbReference type="CDD" id="cd00590">
    <property type="entry name" value="RRM_SF"/>
    <property type="match status" value="1"/>
</dbReference>
<feature type="domain" description="MYND-type" evidence="9">
    <location>
        <begin position="299"/>
        <end position="334"/>
    </location>
</feature>
<evidence type="ECO:0000256" key="1">
    <source>
        <dbReference type="ARBA" id="ARBA00022723"/>
    </source>
</evidence>
<reference evidence="10 11" key="1">
    <citation type="submission" date="2013-11" db="EMBL/GenBank/DDBJ databases">
        <title>Genome sequencing of Stegodyphus mimosarum.</title>
        <authorList>
            <person name="Bechsgaard J."/>
        </authorList>
    </citation>
    <scope>NUCLEOTIDE SEQUENCE [LARGE SCALE GENOMIC DNA]</scope>
</reference>
<evidence type="ECO:0000256" key="3">
    <source>
        <dbReference type="ARBA" id="ARBA00022833"/>
    </source>
</evidence>
<evidence type="ECO:0000256" key="6">
    <source>
        <dbReference type="PROSITE-ProRule" id="PRU00176"/>
    </source>
</evidence>
<dbReference type="Pfam" id="PF00567">
    <property type="entry name" value="TUDOR"/>
    <property type="match status" value="1"/>
</dbReference>
<dbReference type="SUPFAM" id="SSF54928">
    <property type="entry name" value="RNA-binding domain, RBD"/>
    <property type="match status" value="1"/>
</dbReference>
<protein>
    <recommendedName>
        <fullName evidence="12">RRM domain-containing protein</fullName>
    </recommendedName>
</protein>
<accession>A0A087U6H6</accession>
<evidence type="ECO:0000259" key="9">
    <source>
        <dbReference type="PROSITE" id="PS50865"/>
    </source>
</evidence>
<dbReference type="PROSITE" id="PS50102">
    <property type="entry name" value="RRM"/>
    <property type="match status" value="1"/>
</dbReference>
<keyword evidence="2 5" id="KW-0863">Zinc-finger</keyword>
<dbReference type="GO" id="GO:0003723">
    <property type="term" value="F:RNA binding"/>
    <property type="evidence" value="ECO:0007669"/>
    <property type="project" value="UniProtKB-UniRule"/>
</dbReference>
<keyword evidence="3" id="KW-0862">Zinc</keyword>
<evidence type="ECO:0000313" key="11">
    <source>
        <dbReference type="Proteomes" id="UP000054359"/>
    </source>
</evidence>
<dbReference type="PROSITE" id="PS50865">
    <property type="entry name" value="ZF_MYND_2"/>
    <property type="match status" value="1"/>
</dbReference>
<feature type="region of interest" description="Disordered" evidence="7">
    <location>
        <begin position="348"/>
        <end position="373"/>
    </location>
</feature>
<dbReference type="EMBL" id="KK118439">
    <property type="protein sequence ID" value="KFM72965.1"/>
    <property type="molecule type" value="Genomic_DNA"/>
</dbReference>
<keyword evidence="1" id="KW-0479">Metal-binding</keyword>
<feature type="compositionally biased region" description="Polar residues" evidence="7">
    <location>
        <begin position="226"/>
        <end position="243"/>
    </location>
</feature>
<dbReference type="Proteomes" id="UP000054359">
    <property type="component" value="Unassembled WGS sequence"/>
</dbReference>
<dbReference type="AlphaFoldDB" id="A0A087U6H6"/>
<evidence type="ECO:0000256" key="4">
    <source>
        <dbReference type="ARBA" id="ARBA00022884"/>
    </source>
</evidence>
<feature type="compositionally biased region" description="Polar residues" evidence="7">
    <location>
        <begin position="398"/>
        <end position="411"/>
    </location>
</feature>
<evidence type="ECO:0000256" key="5">
    <source>
        <dbReference type="PROSITE-ProRule" id="PRU00134"/>
    </source>
</evidence>
<evidence type="ECO:0000256" key="7">
    <source>
        <dbReference type="SAM" id="MobiDB-lite"/>
    </source>
</evidence>
<dbReference type="InterPro" id="IPR002999">
    <property type="entry name" value="Tudor"/>
</dbReference>
<name>A0A087U6H6_STEMI</name>
<dbReference type="Gene3D" id="6.10.140.2220">
    <property type="match status" value="1"/>
</dbReference>
<evidence type="ECO:0000259" key="8">
    <source>
        <dbReference type="PROSITE" id="PS50102"/>
    </source>
</evidence>
<gene>
    <name evidence="10" type="ORF">X975_25482</name>
</gene>
<dbReference type="InterPro" id="IPR000504">
    <property type="entry name" value="RRM_dom"/>
</dbReference>
<dbReference type="Pfam" id="PF01753">
    <property type="entry name" value="zf-MYND"/>
    <property type="match status" value="1"/>
</dbReference>
<dbReference type="OrthoDB" id="6538196at2759"/>
<organism evidence="10 11">
    <name type="scientific">Stegodyphus mimosarum</name>
    <name type="common">African social velvet spider</name>
    <dbReference type="NCBI Taxonomy" id="407821"/>
    <lineage>
        <taxon>Eukaryota</taxon>
        <taxon>Metazoa</taxon>
        <taxon>Ecdysozoa</taxon>
        <taxon>Arthropoda</taxon>
        <taxon>Chelicerata</taxon>
        <taxon>Arachnida</taxon>
        <taxon>Araneae</taxon>
        <taxon>Araneomorphae</taxon>
        <taxon>Entelegynae</taxon>
        <taxon>Eresoidea</taxon>
        <taxon>Eresidae</taxon>
        <taxon>Stegodyphus</taxon>
    </lineage>
</organism>
<dbReference type="GO" id="GO:0008270">
    <property type="term" value="F:zinc ion binding"/>
    <property type="evidence" value="ECO:0007669"/>
    <property type="project" value="UniProtKB-KW"/>
</dbReference>
<keyword evidence="11" id="KW-1185">Reference proteome</keyword>
<feature type="compositionally biased region" description="Basic and acidic residues" evidence="7">
    <location>
        <begin position="387"/>
        <end position="397"/>
    </location>
</feature>
<dbReference type="SMART" id="SM00360">
    <property type="entry name" value="RRM"/>
    <property type="match status" value="1"/>
</dbReference>
<dbReference type="Pfam" id="PF00076">
    <property type="entry name" value="RRM_1"/>
    <property type="match status" value="1"/>
</dbReference>
<evidence type="ECO:0008006" key="12">
    <source>
        <dbReference type="Google" id="ProtNLM"/>
    </source>
</evidence>
<feature type="compositionally biased region" description="Low complexity" evidence="7">
    <location>
        <begin position="358"/>
        <end position="367"/>
    </location>
</feature>
<proteinExistence type="predicted"/>
<feature type="region of interest" description="Disordered" evidence="7">
    <location>
        <begin position="223"/>
        <end position="243"/>
    </location>
</feature>
<sequence length="516" mass="58652">MSIEEELLELDNWNPMEDDFNSKTFNSYDDSYSLSPEYDDCCLYVSNIPTELSRDTFASIMSQNGKKILRVYLHCPKQGFSQLQYIYGFVTYATHKDAQEVMNNLNGKSPYNFKIAYAKRKDSKNNNLPESVTASQVSYLGGAGRGIARFIKTQNSDYDKAKSGLKILVDGDRRVTFLKDLDSSPEKMCRENVSSVFIKSPDFRCEKMHNSVPVLAPVKRQDFNTENKSSSTPLPASWKSPDSVTKKMQNTASIPSVVRCHQESRQSVEGKMQNDFNSNKPVDCISRRPALIQNPFLLCLYCNKVGELSCAVCKKPYCSPVCQEQDWERHKLICHCLPVPSKEIEKAGRVKSVDTNDSSYVSDGSSSECEKSVPNMKEVFTKEIKSRDYEEKNEKNRSNANQQSSSERISMQSAELNNQKKDLCAPQMKTCSPLVLPCIKYEEIGYINLAKIEKVSVSFICSPSRFWIQTENALHDLSKMEDEIESCILKPCHDVHDNCVYCCLYKGKIYRAKIVE</sequence>
<evidence type="ECO:0000256" key="2">
    <source>
        <dbReference type="ARBA" id="ARBA00022771"/>
    </source>
</evidence>
<feature type="domain" description="RRM" evidence="8">
    <location>
        <begin position="41"/>
        <end position="120"/>
    </location>
</feature>
<feature type="non-terminal residue" evidence="10">
    <location>
        <position position="516"/>
    </location>
</feature>
<dbReference type="Gene3D" id="3.30.70.330">
    <property type="match status" value="1"/>
</dbReference>
<keyword evidence="4 6" id="KW-0694">RNA-binding</keyword>
<dbReference type="InterPro" id="IPR035979">
    <property type="entry name" value="RBD_domain_sf"/>
</dbReference>
<dbReference type="InterPro" id="IPR002893">
    <property type="entry name" value="Znf_MYND"/>
</dbReference>